<evidence type="ECO:0000256" key="1">
    <source>
        <dbReference type="SAM" id="MobiDB-lite"/>
    </source>
</evidence>
<gene>
    <name evidence="2" type="ORF">DB30_04818</name>
</gene>
<comment type="caution">
    <text evidence="2">The sequence shown here is derived from an EMBL/GenBank/DDBJ whole genome shotgun (WGS) entry which is preliminary data.</text>
</comment>
<sequence length="59" mass="6409">MPSEIAQQRMGSDLQEQDGDLGRDRSPGAIASASPSERTRLWIAPMPPNESARTRPDSS</sequence>
<organism evidence="2 3">
    <name type="scientific">Enhygromyxa salina</name>
    <dbReference type="NCBI Taxonomy" id="215803"/>
    <lineage>
        <taxon>Bacteria</taxon>
        <taxon>Pseudomonadati</taxon>
        <taxon>Myxococcota</taxon>
        <taxon>Polyangia</taxon>
        <taxon>Nannocystales</taxon>
        <taxon>Nannocystaceae</taxon>
        <taxon>Enhygromyxa</taxon>
    </lineage>
</organism>
<dbReference type="AlphaFoldDB" id="A0A0C2CZ45"/>
<evidence type="ECO:0000313" key="2">
    <source>
        <dbReference type="EMBL" id="KIG16206.1"/>
    </source>
</evidence>
<dbReference type="Proteomes" id="UP000031599">
    <property type="component" value="Unassembled WGS sequence"/>
</dbReference>
<feature type="region of interest" description="Disordered" evidence="1">
    <location>
        <begin position="1"/>
        <end position="59"/>
    </location>
</feature>
<feature type="compositionally biased region" description="Polar residues" evidence="1">
    <location>
        <begin position="1"/>
        <end position="10"/>
    </location>
</feature>
<reference evidence="2 3" key="1">
    <citation type="submission" date="2014-12" db="EMBL/GenBank/DDBJ databases">
        <title>Genome assembly of Enhygromyxa salina DSM 15201.</title>
        <authorList>
            <person name="Sharma G."/>
            <person name="Subramanian S."/>
        </authorList>
    </citation>
    <scope>NUCLEOTIDE SEQUENCE [LARGE SCALE GENOMIC DNA]</scope>
    <source>
        <strain evidence="2 3">DSM 15201</strain>
    </source>
</reference>
<dbReference type="EMBL" id="JMCC02000041">
    <property type="protein sequence ID" value="KIG16206.1"/>
    <property type="molecule type" value="Genomic_DNA"/>
</dbReference>
<accession>A0A0C2CZ45</accession>
<evidence type="ECO:0000313" key="3">
    <source>
        <dbReference type="Proteomes" id="UP000031599"/>
    </source>
</evidence>
<protein>
    <submittedName>
        <fullName evidence="2">Uncharacterized protein</fullName>
    </submittedName>
</protein>
<name>A0A0C2CZ45_9BACT</name>
<proteinExistence type="predicted"/>